<dbReference type="EMBL" id="AOJK01000012">
    <property type="protein sequence ID" value="ELZ47549.1"/>
    <property type="molecule type" value="Genomic_DNA"/>
</dbReference>
<keyword evidence="1" id="KW-1133">Transmembrane helix</keyword>
<accession>M0EMD0</accession>
<keyword evidence="3" id="KW-1185">Reference proteome</keyword>
<feature type="transmembrane region" description="Helical" evidence="1">
    <location>
        <begin position="111"/>
        <end position="130"/>
    </location>
</feature>
<proteinExistence type="predicted"/>
<sequence>MVIGWTLLSASLDLFIFNNTPIYVRNPYFLLQPIVLLGGVYAAHSLTQSYQHAISEMRISQRTSDPDQFTNLTPPWLPWALFGLAASLQLIRTIADFADFTTTGVIANGVIFPFVYAPIIVQFCVVYVSIEFIAPWRLYSSDVGIHFLDPHGVGGLRPLGELVKKAYYFVVAGLIAYALITYAPSIAGWEISPTAGAIFTGVWIATILTVAFAVFVLHRFLHREKRKELQRLEAELRNYIENPWNVRQYTIPEDTADQVEDIRQRINAVSGTREFPATFSIWTQLLLSIVIPKALQLFLANT</sequence>
<keyword evidence="1" id="KW-0472">Membrane</keyword>
<name>M0EMD0_9EURY</name>
<feature type="transmembrane region" description="Helical" evidence="1">
    <location>
        <begin position="68"/>
        <end position="91"/>
    </location>
</feature>
<gene>
    <name evidence="2" type="ORF">C463_02256</name>
</gene>
<evidence type="ECO:0000313" key="2">
    <source>
        <dbReference type="EMBL" id="ELZ47549.1"/>
    </source>
</evidence>
<dbReference type="AlphaFoldDB" id="M0EMD0"/>
<reference evidence="2 3" key="1">
    <citation type="journal article" date="2014" name="PLoS Genet.">
        <title>Phylogenetically driven sequencing of extremely halophilic archaea reveals strategies for static and dynamic osmo-response.</title>
        <authorList>
            <person name="Becker E.A."/>
            <person name="Seitzer P.M."/>
            <person name="Tritt A."/>
            <person name="Larsen D."/>
            <person name="Krusor M."/>
            <person name="Yao A.I."/>
            <person name="Wu D."/>
            <person name="Madern D."/>
            <person name="Eisen J.A."/>
            <person name="Darling A.E."/>
            <person name="Facciotti M.T."/>
        </authorList>
    </citation>
    <scope>NUCLEOTIDE SEQUENCE [LARGE SCALE GENOMIC DNA]</scope>
    <source>
        <strain evidence="2 3">DSM 19288</strain>
    </source>
</reference>
<dbReference type="Proteomes" id="UP000011586">
    <property type="component" value="Unassembled WGS sequence"/>
</dbReference>
<organism evidence="2 3">
    <name type="scientific">Halorubrum californiense DSM 19288</name>
    <dbReference type="NCBI Taxonomy" id="1227465"/>
    <lineage>
        <taxon>Archaea</taxon>
        <taxon>Methanobacteriati</taxon>
        <taxon>Methanobacteriota</taxon>
        <taxon>Stenosarchaea group</taxon>
        <taxon>Halobacteria</taxon>
        <taxon>Halobacteriales</taxon>
        <taxon>Haloferacaceae</taxon>
        <taxon>Halorubrum</taxon>
    </lineage>
</organism>
<feature type="transmembrane region" description="Helical" evidence="1">
    <location>
        <begin position="28"/>
        <end position="47"/>
    </location>
</feature>
<evidence type="ECO:0000256" key="1">
    <source>
        <dbReference type="SAM" id="Phobius"/>
    </source>
</evidence>
<comment type="caution">
    <text evidence="2">The sequence shown here is derived from an EMBL/GenBank/DDBJ whole genome shotgun (WGS) entry which is preliminary data.</text>
</comment>
<protein>
    <submittedName>
        <fullName evidence="2">Uncharacterized protein</fullName>
    </submittedName>
</protein>
<keyword evidence="1" id="KW-0812">Transmembrane</keyword>
<feature type="transmembrane region" description="Helical" evidence="1">
    <location>
        <begin position="195"/>
        <end position="217"/>
    </location>
</feature>
<feature type="transmembrane region" description="Helical" evidence="1">
    <location>
        <begin position="166"/>
        <end position="189"/>
    </location>
</feature>
<evidence type="ECO:0000313" key="3">
    <source>
        <dbReference type="Proteomes" id="UP000011586"/>
    </source>
</evidence>